<dbReference type="Gene3D" id="2.40.50.90">
    <property type="match status" value="1"/>
</dbReference>
<evidence type="ECO:0000259" key="2">
    <source>
        <dbReference type="PROSITE" id="PS50830"/>
    </source>
</evidence>
<feature type="region of interest" description="Disordered" evidence="1">
    <location>
        <begin position="303"/>
        <end position="362"/>
    </location>
</feature>
<reference evidence="3 4" key="1">
    <citation type="submission" date="2019-06" db="EMBL/GenBank/DDBJ databases">
        <title>Sequencing the genomes of 1000 actinobacteria strains.</title>
        <authorList>
            <person name="Klenk H.-P."/>
        </authorList>
    </citation>
    <scope>NUCLEOTIDE SEQUENCE [LARGE SCALE GENOMIC DNA]</scope>
    <source>
        <strain evidence="3 4">DSM 46837</strain>
    </source>
</reference>
<evidence type="ECO:0000313" key="4">
    <source>
        <dbReference type="Proteomes" id="UP000319865"/>
    </source>
</evidence>
<dbReference type="InterPro" id="IPR035437">
    <property type="entry name" value="SNase_OB-fold_sf"/>
</dbReference>
<dbReference type="PROSITE" id="PS50830">
    <property type="entry name" value="TNASE_3"/>
    <property type="match status" value="1"/>
</dbReference>
<comment type="caution">
    <text evidence="3">The sequence shown here is derived from an EMBL/GenBank/DDBJ whole genome shotgun (WGS) entry which is preliminary data.</text>
</comment>
<name>A0A543PDI5_9ACTN</name>
<dbReference type="PROSITE" id="PS01123">
    <property type="entry name" value="TNASE_1"/>
    <property type="match status" value="1"/>
</dbReference>
<dbReference type="GO" id="GO:0003676">
    <property type="term" value="F:nucleic acid binding"/>
    <property type="evidence" value="ECO:0007669"/>
    <property type="project" value="InterPro"/>
</dbReference>
<proteinExistence type="predicted"/>
<gene>
    <name evidence="3" type="ORF">FHU33_1517</name>
</gene>
<dbReference type="Pfam" id="PF00565">
    <property type="entry name" value="SNase"/>
    <property type="match status" value="1"/>
</dbReference>
<evidence type="ECO:0000256" key="1">
    <source>
        <dbReference type="SAM" id="MobiDB-lite"/>
    </source>
</evidence>
<organism evidence="3 4">
    <name type="scientific">Blastococcus colisei</name>
    <dbReference type="NCBI Taxonomy" id="1564162"/>
    <lineage>
        <taxon>Bacteria</taxon>
        <taxon>Bacillati</taxon>
        <taxon>Actinomycetota</taxon>
        <taxon>Actinomycetes</taxon>
        <taxon>Geodermatophilales</taxon>
        <taxon>Geodermatophilaceae</taxon>
        <taxon>Blastococcus</taxon>
    </lineage>
</organism>
<sequence length="362" mass="37694">MGLGVDVNELLALAGAHKALTAVAVAAVVVGGGIVAATAVGSTIATVTKVVDGDTIDVRYGGREHRVRLLNIDTPEAVDPNSPVECLGPEASDWLKQRLPVGTEVRLERDEETRDRYDRELAAVFLGDEFVNAEIARAGMGVAMSVGPNVKFLPQVEAAQAEAVSGGRGLYATSIECTVPARVEELSSAATETVGQEPAGAAALADFDSHRAELVALLVTAKDLLALLDGDADVLPMAAYRNQTSTLRWQVARVQDRLESAETRNGIARDARKSQLAEEARRAAEEAARQAAAEAARQAAAERAAAAARAAQQSAPSYRPPSPSTATRTAAPPPSNSGSGSSTYTGCRSYAPGGKTWTPIPC</sequence>
<dbReference type="OrthoDB" id="5241375at2"/>
<evidence type="ECO:0000313" key="3">
    <source>
        <dbReference type="EMBL" id="TQN42123.1"/>
    </source>
</evidence>
<accession>A0A543PDI5</accession>
<feature type="compositionally biased region" description="Low complexity" evidence="1">
    <location>
        <begin position="303"/>
        <end position="317"/>
    </location>
</feature>
<keyword evidence="4" id="KW-1185">Reference proteome</keyword>
<protein>
    <submittedName>
        <fullName evidence="3">Micrococcal nuclease</fullName>
    </submittedName>
</protein>
<dbReference type="EMBL" id="VFQE01000001">
    <property type="protein sequence ID" value="TQN42123.1"/>
    <property type="molecule type" value="Genomic_DNA"/>
</dbReference>
<dbReference type="InterPro" id="IPR002071">
    <property type="entry name" value="Thermonucl_AS"/>
</dbReference>
<dbReference type="GO" id="GO:0004518">
    <property type="term" value="F:nuclease activity"/>
    <property type="evidence" value="ECO:0007669"/>
    <property type="project" value="InterPro"/>
</dbReference>
<dbReference type="Proteomes" id="UP000319865">
    <property type="component" value="Unassembled WGS sequence"/>
</dbReference>
<feature type="domain" description="TNase-like" evidence="2">
    <location>
        <begin position="41"/>
        <end position="173"/>
    </location>
</feature>
<dbReference type="AlphaFoldDB" id="A0A543PDI5"/>
<feature type="compositionally biased region" description="Low complexity" evidence="1">
    <location>
        <begin position="324"/>
        <end position="346"/>
    </location>
</feature>
<dbReference type="SMART" id="SM00318">
    <property type="entry name" value="SNc"/>
    <property type="match status" value="1"/>
</dbReference>
<dbReference type="InterPro" id="IPR016071">
    <property type="entry name" value="Staphylococal_nuclease_OB-fold"/>
</dbReference>
<dbReference type="SUPFAM" id="SSF50199">
    <property type="entry name" value="Staphylococcal nuclease"/>
    <property type="match status" value="1"/>
</dbReference>